<dbReference type="EMBL" id="FTOQ01000008">
    <property type="protein sequence ID" value="SIS97266.1"/>
    <property type="molecule type" value="Genomic_DNA"/>
</dbReference>
<dbReference type="STRING" id="633194.SAMN05421759_10860"/>
<dbReference type="PROSITE" id="PS51257">
    <property type="entry name" value="PROKAR_LIPOPROTEIN"/>
    <property type="match status" value="1"/>
</dbReference>
<name>A0A1N7NG23_9RHOB</name>
<dbReference type="Gene3D" id="3.30.10.10">
    <property type="entry name" value="Trypsin Inhibitor V, subunit A"/>
    <property type="match status" value="1"/>
</dbReference>
<gene>
    <name evidence="1" type="ORF">SAMN05421759_10860</name>
</gene>
<dbReference type="AlphaFoldDB" id="A0A1N7NG23"/>
<accession>A0A1N7NG23</accession>
<dbReference type="Pfam" id="PF11720">
    <property type="entry name" value="Inhibitor_I78"/>
    <property type="match status" value="1"/>
</dbReference>
<dbReference type="InterPro" id="IPR021719">
    <property type="entry name" value="Prot_inh_I78"/>
</dbReference>
<keyword evidence="2" id="KW-1185">Reference proteome</keyword>
<reference evidence="2" key="1">
    <citation type="submission" date="2017-01" db="EMBL/GenBank/DDBJ databases">
        <authorList>
            <person name="Varghese N."/>
            <person name="Submissions S."/>
        </authorList>
    </citation>
    <scope>NUCLEOTIDE SEQUENCE [LARGE SCALE GENOMIC DNA]</scope>
    <source>
        <strain evidence="2">DSM 29430</strain>
    </source>
</reference>
<evidence type="ECO:0000313" key="2">
    <source>
        <dbReference type="Proteomes" id="UP000186684"/>
    </source>
</evidence>
<dbReference type="Proteomes" id="UP000186684">
    <property type="component" value="Unassembled WGS sequence"/>
</dbReference>
<protein>
    <submittedName>
        <fullName evidence="1">Peptidase inhibitor I78 family protein</fullName>
    </submittedName>
</protein>
<evidence type="ECO:0000313" key="1">
    <source>
        <dbReference type="EMBL" id="SIS97266.1"/>
    </source>
</evidence>
<sequence length="106" mass="11656">MRVMQKARRMFCAEGARVGLAAALLVGCAPETETGRTEADLDPDRHVCLPTAEGGVLQRLPEGQEPDPDRTVRYLPPGAMMTMDYHPDRLNVRTDETGAVRELFCG</sequence>
<proteinExistence type="predicted"/>
<organism evidence="1 2">
    <name type="scientific">Roseivivax lentus</name>
    <dbReference type="NCBI Taxonomy" id="633194"/>
    <lineage>
        <taxon>Bacteria</taxon>
        <taxon>Pseudomonadati</taxon>
        <taxon>Pseudomonadota</taxon>
        <taxon>Alphaproteobacteria</taxon>
        <taxon>Rhodobacterales</taxon>
        <taxon>Roseobacteraceae</taxon>
        <taxon>Roseivivax</taxon>
    </lineage>
</organism>